<evidence type="ECO:0000313" key="1">
    <source>
        <dbReference type="EMBL" id="QXJ28495.1"/>
    </source>
</evidence>
<accession>A0A8F5BNL6</accession>
<dbReference type="Proteomes" id="UP000694018">
    <property type="component" value="Chromosome"/>
</dbReference>
<proteinExistence type="predicted"/>
<name>A0A8F5BNL6_SACSH</name>
<protein>
    <submittedName>
        <fullName evidence="1">Uncharacterized protein</fullName>
    </submittedName>
</protein>
<reference evidence="1" key="1">
    <citation type="journal article" date="2021" name="Environ. Microbiol.">
        <title>New insights into the diversity and evolution of the archaeal mobilome from three complete genomes of Saccharolobus shibatae.</title>
        <authorList>
            <person name="Medvedeva S."/>
            <person name="Brandt D."/>
            <person name="Cvirkaite-Krupovic V."/>
            <person name="Liu Y."/>
            <person name="Severinov K."/>
            <person name="Ishino S."/>
            <person name="Ishino Y."/>
            <person name="Prangishvili D."/>
            <person name="Kalinowski J."/>
            <person name="Krupovic M."/>
        </authorList>
    </citation>
    <scope>NUCLEOTIDE SEQUENCE</scope>
    <source>
        <strain evidence="1">B12</strain>
    </source>
</reference>
<evidence type="ECO:0000313" key="2">
    <source>
        <dbReference type="Proteomes" id="UP000694018"/>
    </source>
</evidence>
<dbReference type="KEGG" id="sshi:J5U23_01364"/>
<gene>
    <name evidence="1" type="ORF">J5U23_01364</name>
</gene>
<dbReference type="AlphaFoldDB" id="A0A8F5BNL6"/>
<sequence>MNALVSFIFPTLLLLSFLHFPICSSRFPLALSLEEFFGEKYYGGIE</sequence>
<organism evidence="1 2">
    <name type="scientific">Saccharolobus shibatae (strain ATCC 51178 / DSM 5389 / JCM 8931 / NBRC 15437 / B12)</name>
    <name type="common">Sulfolobus shibatae</name>
    <dbReference type="NCBI Taxonomy" id="523848"/>
    <lineage>
        <taxon>Archaea</taxon>
        <taxon>Thermoproteota</taxon>
        <taxon>Thermoprotei</taxon>
        <taxon>Sulfolobales</taxon>
        <taxon>Sulfolobaceae</taxon>
        <taxon>Saccharolobus</taxon>
    </lineage>
</organism>
<dbReference type="EMBL" id="CP077717">
    <property type="protein sequence ID" value="QXJ28495.1"/>
    <property type="molecule type" value="Genomic_DNA"/>
</dbReference>